<gene>
    <name evidence="1" type="ORF">KCV03_g4010</name>
</gene>
<feature type="non-terminal residue" evidence="1">
    <location>
        <position position="1"/>
    </location>
</feature>
<dbReference type="OrthoDB" id="5279008at2759"/>
<comment type="caution">
    <text evidence="1">The sequence shown here is derived from an EMBL/GenBank/DDBJ whole genome shotgun (WGS) entry which is preliminary data.</text>
</comment>
<sequence length="491" mass="55271">MGPIYSLSPFAAYGHDDTRHFSSSSINKVYSPSVLKMFQLDLSRLTSAIFGATPPSSHAVPPPSGLLSCPSEVLATIFRNSNLNSKDIKSLRLTCKELHPTATREYAERYFTEPFFFLSRYSLGSLVDICRHPLIGPHVRVIGIVANTLHVEGLKQRVCRMHEQVCESRWGGQVPADDFAIVSEYAKICKEQMDLQNSGEGIALLAKALSALQHPFAIEITNDLESMGPIEVIGLPSMIYHDDKWSGKRCYNIMDREPNMKSLFKLVQEALAEMSFEDRKHFTGLELIMRRRTPAPKPSDGYQDHIKGLQNISRVYSGLNKLQLDMDLQALQTQESFISLDHLFRAAPNLQELSFTGGCSGRRAVGAHSLKRITKLFEIQTKFELRVLDLQEVACTLEALLLLTQRHKQTLTDIKLTKVTLLGSWKDCLTWLRQNLDLENFHLEQAYTVDRNKMASKGGSKPTAQDLATASFKSKQSTRDGLDDLIHRILF</sequence>
<accession>A0A9P8K909</accession>
<dbReference type="AlphaFoldDB" id="A0A9P8K909"/>
<reference evidence="1" key="1">
    <citation type="journal article" date="2021" name="J Fungi (Basel)">
        <title>Virulence traits and population genomics of the black yeast Aureobasidium melanogenum.</title>
        <authorList>
            <person name="Cernosa A."/>
            <person name="Sun X."/>
            <person name="Gostincar C."/>
            <person name="Fang C."/>
            <person name="Gunde-Cimerman N."/>
            <person name="Song Z."/>
        </authorList>
    </citation>
    <scope>NUCLEOTIDE SEQUENCE</scope>
    <source>
        <strain evidence="1">EXF-8016</strain>
    </source>
</reference>
<evidence type="ECO:0000313" key="1">
    <source>
        <dbReference type="EMBL" id="KAH0223958.1"/>
    </source>
</evidence>
<organism evidence="1 2">
    <name type="scientific">Aureobasidium melanogenum</name>
    <name type="common">Aureobasidium pullulans var. melanogenum</name>
    <dbReference type="NCBI Taxonomy" id="46634"/>
    <lineage>
        <taxon>Eukaryota</taxon>
        <taxon>Fungi</taxon>
        <taxon>Dikarya</taxon>
        <taxon>Ascomycota</taxon>
        <taxon>Pezizomycotina</taxon>
        <taxon>Dothideomycetes</taxon>
        <taxon>Dothideomycetidae</taxon>
        <taxon>Dothideales</taxon>
        <taxon>Saccotheciaceae</taxon>
        <taxon>Aureobasidium</taxon>
    </lineage>
</organism>
<evidence type="ECO:0000313" key="2">
    <source>
        <dbReference type="Proteomes" id="UP000767238"/>
    </source>
</evidence>
<dbReference type="Proteomes" id="UP000767238">
    <property type="component" value="Unassembled WGS sequence"/>
</dbReference>
<evidence type="ECO:0008006" key="3">
    <source>
        <dbReference type="Google" id="ProtNLM"/>
    </source>
</evidence>
<name>A0A9P8K909_AURME</name>
<dbReference type="EMBL" id="JAHFYH010000022">
    <property type="protein sequence ID" value="KAH0223958.1"/>
    <property type="molecule type" value="Genomic_DNA"/>
</dbReference>
<proteinExistence type="predicted"/>
<protein>
    <recommendedName>
        <fullName evidence="3">F-box domain-containing protein</fullName>
    </recommendedName>
</protein>
<reference evidence="1" key="2">
    <citation type="submission" date="2021-08" db="EMBL/GenBank/DDBJ databases">
        <authorList>
            <person name="Gostincar C."/>
            <person name="Sun X."/>
            <person name="Song Z."/>
            <person name="Gunde-Cimerman N."/>
        </authorList>
    </citation>
    <scope>NUCLEOTIDE SEQUENCE</scope>
    <source>
        <strain evidence="1">EXF-8016</strain>
    </source>
</reference>